<dbReference type="KEGG" id="cdet:87944193"/>
<dbReference type="GeneID" id="87944193"/>
<evidence type="ECO:0000256" key="1">
    <source>
        <dbReference type="SAM" id="MobiDB-lite"/>
    </source>
</evidence>
<accession>A0AAX4IIA1</accession>
<dbReference type="Proteomes" id="UP001322277">
    <property type="component" value="Chromosome 5"/>
</dbReference>
<feature type="region of interest" description="Disordered" evidence="1">
    <location>
        <begin position="1"/>
        <end position="26"/>
    </location>
</feature>
<dbReference type="EMBL" id="CP137309">
    <property type="protein sequence ID" value="WQF82676.1"/>
    <property type="molecule type" value="Genomic_DNA"/>
</dbReference>
<evidence type="ECO:0000313" key="3">
    <source>
        <dbReference type="Proteomes" id="UP001322277"/>
    </source>
</evidence>
<protein>
    <submittedName>
        <fullName evidence="2">Uncharacterized protein</fullName>
    </submittedName>
</protein>
<gene>
    <name evidence="2" type="ORF">CDEST_07690</name>
</gene>
<evidence type="ECO:0000313" key="2">
    <source>
        <dbReference type="EMBL" id="WQF82676.1"/>
    </source>
</evidence>
<dbReference type="AlphaFoldDB" id="A0AAX4IIA1"/>
<organism evidence="2 3">
    <name type="scientific">Colletotrichum destructivum</name>
    <dbReference type="NCBI Taxonomy" id="34406"/>
    <lineage>
        <taxon>Eukaryota</taxon>
        <taxon>Fungi</taxon>
        <taxon>Dikarya</taxon>
        <taxon>Ascomycota</taxon>
        <taxon>Pezizomycotina</taxon>
        <taxon>Sordariomycetes</taxon>
        <taxon>Hypocreomycetidae</taxon>
        <taxon>Glomerellales</taxon>
        <taxon>Glomerellaceae</taxon>
        <taxon>Colletotrichum</taxon>
        <taxon>Colletotrichum destructivum species complex</taxon>
    </lineage>
</organism>
<proteinExistence type="predicted"/>
<name>A0AAX4IIA1_9PEZI</name>
<reference evidence="3" key="1">
    <citation type="journal article" date="2023" name="bioRxiv">
        <title>Complete genome of the Medicago anthracnose fungus, Colletotrichum destructivum, reveals a mini-chromosome-like region within a core chromosome.</title>
        <authorList>
            <person name="Lapalu N."/>
            <person name="Simon A."/>
            <person name="Lu A."/>
            <person name="Plaumann P.-L."/>
            <person name="Amselem J."/>
            <person name="Pigne S."/>
            <person name="Auger A."/>
            <person name="Koch C."/>
            <person name="Dallery J.-F."/>
            <person name="O'Connell R.J."/>
        </authorList>
    </citation>
    <scope>NUCLEOTIDE SEQUENCE [LARGE SCALE GENOMIC DNA]</scope>
    <source>
        <strain evidence="3">CBS 520.97</strain>
    </source>
</reference>
<feature type="region of interest" description="Disordered" evidence="1">
    <location>
        <begin position="45"/>
        <end position="72"/>
    </location>
</feature>
<keyword evidence="3" id="KW-1185">Reference proteome</keyword>
<sequence length="72" mass="7969">MCERRPLRQVETPETLDSVEQASEGVVVEEDHDKEAIVVVLGFNGKDKGAERPGSGMKGTMELPIWHAPRPQ</sequence>
<dbReference type="RefSeq" id="XP_062779900.1">
    <property type="nucleotide sequence ID" value="XM_062923849.1"/>
</dbReference>